<gene>
    <name evidence="2" type="ORF">GCM10010345_03340</name>
</gene>
<dbReference type="Proteomes" id="UP000653644">
    <property type="component" value="Unassembled WGS sequence"/>
</dbReference>
<feature type="compositionally biased region" description="Gly residues" evidence="1">
    <location>
        <begin position="287"/>
        <end position="301"/>
    </location>
</feature>
<sequence length="309" mass="33078">MSVTGRPLPSLPRYRKDGVTRRLSAPVHLDDDSARYVDRMRTGDRLDTIGLSLGIDVVALARHARAATRRRATLDHRLACPQTAVPLALLAGLRGLVNGHRSLGRVAIFGPLGACAIAWTLVRRTQARSRVMARDAFLRAEGPEQTAPTVEPEAVPHDLKRANVLPHAGGTARTKPFAGGGDKIKEVVRQPIDVGRPADAPGGAKLPMRPFDVVDLNTYGARHRETTSGLQGRRARNRLHVLGSDAHLIPELADPTRRPRAQTPPTRYRRWTAASHFGAHGTILPGGRQGPGPQGGPGPAGSGPSAPRP</sequence>
<evidence type="ECO:0000313" key="2">
    <source>
        <dbReference type="EMBL" id="GHA02656.1"/>
    </source>
</evidence>
<protein>
    <submittedName>
        <fullName evidence="2">Uncharacterized protein</fullName>
    </submittedName>
</protein>
<name>A0ABQ3CD16_9ACTN</name>
<accession>A0ABQ3CD16</accession>
<evidence type="ECO:0000313" key="3">
    <source>
        <dbReference type="Proteomes" id="UP000653644"/>
    </source>
</evidence>
<evidence type="ECO:0000256" key="1">
    <source>
        <dbReference type="SAM" id="MobiDB-lite"/>
    </source>
</evidence>
<feature type="region of interest" description="Disordered" evidence="1">
    <location>
        <begin position="278"/>
        <end position="309"/>
    </location>
</feature>
<reference evidence="3" key="1">
    <citation type="journal article" date="2019" name="Int. J. Syst. Evol. Microbiol.">
        <title>The Global Catalogue of Microorganisms (GCM) 10K type strain sequencing project: providing services to taxonomists for standard genome sequencing and annotation.</title>
        <authorList>
            <consortium name="The Broad Institute Genomics Platform"/>
            <consortium name="The Broad Institute Genome Sequencing Center for Infectious Disease"/>
            <person name="Wu L."/>
            <person name="Ma J."/>
        </authorList>
    </citation>
    <scope>NUCLEOTIDE SEQUENCE [LARGE SCALE GENOMIC DNA]</scope>
    <source>
        <strain evidence="3">JCM 4733</strain>
    </source>
</reference>
<keyword evidence="3" id="KW-1185">Reference proteome</keyword>
<organism evidence="2 3">
    <name type="scientific">Streptomyces canarius</name>
    <dbReference type="NCBI Taxonomy" id="285453"/>
    <lineage>
        <taxon>Bacteria</taxon>
        <taxon>Bacillati</taxon>
        <taxon>Actinomycetota</taxon>
        <taxon>Actinomycetes</taxon>
        <taxon>Kitasatosporales</taxon>
        <taxon>Streptomycetaceae</taxon>
        <taxon>Streptomyces</taxon>
    </lineage>
</organism>
<dbReference type="EMBL" id="BMVN01000001">
    <property type="protein sequence ID" value="GHA02656.1"/>
    <property type="molecule type" value="Genomic_DNA"/>
</dbReference>
<proteinExistence type="predicted"/>
<comment type="caution">
    <text evidence="2">The sequence shown here is derived from an EMBL/GenBank/DDBJ whole genome shotgun (WGS) entry which is preliminary data.</text>
</comment>